<name>A0A1C7H4W6_9BACE</name>
<gene>
    <name evidence="1" type="ORF">A4V03_00965</name>
</gene>
<accession>A0A1C7H4W6</accession>
<dbReference type="Gene3D" id="1.50.10.20">
    <property type="match status" value="1"/>
</dbReference>
<dbReference type="InterPro" id="IPR005198">
    <property type="entry name" value="Glyco_hydro_76"/>
</dbReference>
<dbReference type="KEGG" id="bcae:A4V03_00965"/>
<dbReference type="InterPro" id="IPR008928">
    <property type="entry name" value="6-hairpin_glycosidase_sf"/>
</dbReference>
<dbReference type="Pfam" id="PF03663">
    <property type="entry name" value="Glyco_hydro_76"/>
    <property type="match status" value="1"/>
</dbReference>
<dbReference type="GO" id="GO:0005975">
    <property type="term" value="P:carbohydrate metabolic process"/>
    <property type="evidence" value="ECO:0007669"/>
    <property type="project" value="InterPro"/>
</dbReference>
<keyword evidence="2" id="KW-1185">Reference proteome</keyword>
<dbReference type="SUPFAM" id="SSF48208">
    <property type="entry name" value="Six-hairpin glycosidases"/>
    <property type="match status" value="1"/>
</dbReference>
<dbReference type="PANTHER" id="PTHR47791:SF4">
    <property type="entry name" value="(PUTATIVE SECRETED PROTEIN)-RELATED"/>
    <property type="match status" value="1"/>
</dbReference>
<evidence type="ECO:0000313" key="2">
    <source>
        <dbReference type="Proteomes" id="UP000092631"/>
    </source>
</evidence>
<dbReference type="OrthoDB" id="2505409at2"/>
<evidence type="ECO:0000313" key="1">
    <source>
        <dbReference type="EMBL" id="ANU59615.1"/>
    </source>
</evidence>
<sequence length="523" mass="60086">MKAIYKLFIFNLFTLLALSACNDEDSVDDVIVAGDNISPVSSFSVETTDADNELLVKWVCPLNRDLDMVEISYRDVSEEVTRSVYSPGCITIPAESGASCEYLITVPYFSLYEVSAVAISKSGKRSVVENRRLTPYREKEEEVELELPAMLSRTHSYMTTIIDLYFGKSSRSCWRSNYPYNGGAYWDGDALVWGQGAGLSAFVAMREAAMESEVENIYAAMDEMMFKGIQNFYKKDHNIWAYSCYPAAGNERYYDDNVWIGLDMADWYGLTKEMRYLTQAEAVWRYLIDHGWDETCGGGVHWRELNSHTTSKHSCSTAPTAVLGCKLYLLTGEQEYLDWAIKCYDYMLNVLQDKSDHLFYDNVRPGKDDPNQPGDIEKNKYSYNSGQPLQAACLLYKITGEQKYLDEAYAIAESCHKKWFIPYRSKELDLTFNIFAPKQDMWFNTIMCRGFFELYSIDNNRKYVDDIEKSMIHAWESSCHQSNNLLNDDDLRGGTTKTSWEIRMQGALVELYARLAVLERENR</sequence>
<proteinExistence type="predicted"/>
<reference evidence="2" key="1">
    <citation type="submission" date="2016-04" db="EMBL/GenBank/DDBJ databases">
        <title>Complete Genome Sequences of Twelve Strains of a Stable Defined Moderately Diverse Mouse Microbiota 2 (sDMDMm2).</title>
        <authorList>
            <person name="Uchimura Y."/>
            <person name="Wyss M."/>
            <person name="Brugiroux S."/>
            <person name="Limenitakis J.P."/>
            <person name="Stecher B."/>
            <person name="McCoy K.D."/>
            <person name="Macpherson A.J."/>
        </authorList>
    </citation>
    <scope>NUCLEOTIDE SEQUENCE [LARGE SCALE GENOMIC DNA]</scope>
    <source>
        <strain evidence="2">I48</strain>
    </source>
</reference>
<dbReference type="Proteomes" id="UP000092631">
    <property type="component" value="Chromosome"/>
</dbReference>
<dbReference type="PANTHER" id="PTHR47791">
    <property type="entry name" value="MEIOTICALLY UP-REGULATED GENE 191 PROTEIN"/>
    <property type="match status" value="1"/>
</dbReference>
<organism evidence="1 2">
    <name type="scientific">Bacteroides caecimuris</name>
    <dbReference type="NCBI Taxonomy" id="1796613"/>
    <lineage>
        <taxon>Bacteria</taxon>
        <taxon>Pseudomonadati</taxon>
        <taxon>Bacteroidota</taxon>
        <taxon>Bacteroidia</taxon>
        <taxon>Bacteroidales</taxon>
        <taxon>Bacteroidaceae</taxon>
        <taxon>Bacteroides</taxon>
    </lineage>
</organism>
<dbReference type="GeneID" id="82185703"/>
<protein>
    <submittedName>
        <fullName evidence="1">Alpha-1,6-mannanase</fullName>
    </submittedName>
</protein>
<dbReference type="PROSITE" id="PS51257">
    <property type="entry name" value="PROKAR_LIPOPROTEIN"/>
    <property type="match status" value="1"/>
</dbReference>
<dbReference type="RefSeq" id="WP_065540228.1">
    <property type="nucleotide sequence ID" value="NZ_CAJTCC010000032.1"/>
</dbReference>
<dbReference type="EMBL" id="CP015401">
    <property type="protein sequence ID" value="ANU59615.1"/>
    <property type="molecule type" value="Genomic_DNA"/>
</dbReference>
<dbReference type="InterPro" id="IPR053169">
    <property type="entry name" value="MUG_Protein"/>
</dbReference>
<dbReference type="AlphaFoldDB" id="A0A1C7H4W6"/>